<dbReference type="OrthoDB" id="8704084at2"/>
<gene>
    <name evidence="2" type="ORF">GARC_3270</name>
</gene>
<feature type="transmembrane region" description="Helical" evidence="1">
    <location>
        <begin position="30"/>
        <end position="51"/>
    </location>
</feature>
<dbReference type="AlphaFoldDB" id="K6XHU7"/>
<dbReference type="EMBL" id="BAEO01000050">
    <property type="protein sequence ID" value="GAC20229.1"/>
    <property type="molecule type" value="Genomic_DNA"/>
</dbReference>
<feature type="transmembrane region" description="Helical" evidence="1">
    <location>
        <begin position="86"/>
        <end position="108"/>
    </location>
</feature>
<sequence length="118" mass="12612">MHKATKAALISALVFPGCGHFYLKSKLRGAVFTLFSVGCLYVLLTYAVQIANDISERIVSGDIPLNVNSLMAEISSQLNGSAGDPAHIATILLLICWGVAIIDSFILGRKLMVPVISH</sequence>
<keyword evidence="1" id="KW-1133">Transmembrane helix</keyword>
<dbReference type="eggNOG" id="ENOG5033C43">
    <property type="taxonomic scope" value="Bacteria"/>
</dbReference>
<proteinExistence type="predicted"/>
<keyword evidence="1" id="KW-0812">Transmembrane</keyword>
<dbReference type="Proteomes" id="UP000006327">
    <property type="component" value="Unassembled WGS sequence"/>
</dbReference>
<evidence type="ECO:0000313" key="2">
    <source>
        <dbReference type="EMBL" id="GAC20229.1"/>
    </source>
</evidence>
<organism evidence="2 3">
    <name type="scientific">Paraglaciecola arctica BSs20135</name>
    <dbReference type="NCBI Taxonomy" id="493475"/>
    <lineage>
        <taxon>Bacteria</taxon>
        <taxon>Pseudomonadati</taxon>
        <taxon>Pseudomonadota</taxon>
        <taxon>Gammaproteobacteria</taxon>
        <taxon>Alteromonadales</taxon>
        <taxon>Alteromonadaceae</taxon>
        <taxon>Paraglaciecola</taxon>
    </lineage>
</organism>
<keyword evidence="1" id="KW-0472">Membrane</keyword>
<reference evidence="2 3" key="1">
    <citation type="journal article" date="2017" name="Antonie Van Leeuwenhoek">
        <title>Rhizobium rhizosphaerae sp. nov., a novel species isolated from rice rhizosphere.</title>
        <authorList>
            <person name="Zhao J.J."/>
            <person name="Zhang J."/>
            <person name="Zhang R.J."/>
            <person name="Zhang C.W."/>
            <person name="Yin H.Q."/>
            <person name="Zhang X.X."/>
        </authorList>
    </citation>
    <scope>NUCLEOTIDE SEQUENCE [LARGE SCALE GENOMIC DNA]</scope>
    <source>
        <strain evidence="2 3">BSs20135</strain>
    </source>
</reference>
<protein>
    <submittedName>
        <fullName evidence="2">Uncharacterized protein</fullName>
    </submittedName>
</protein>
<dbReference type="STRING" id="493475.GARC_3270"/>
<dbReference type="RefSeq" id="WP_007621959.1">
    <property type="nucleotide sequence ID" value="NZ_BAEO01000050.1"/>
</dbReference>
<accession>K6XHU7</accession>
<name>K6XHU7_9ALTE</name>
<evidence type="ECO:0000256" key="1">
    <source>
        <dbReference type="SAM" id="Phobius"/>
    </source>
</evidence>
<comment type="caution">
    <text evidence="2">The sequence shown here is derived from an EMBL/GenBank/DDBJ whole genome shotgun (WGS) entry which is preliminary data.</text>
</comment>
<keyword evidence="3" id="KW-1185">Reference proteome</keyword>
<evidence type="ECO:0000313" key="3">
    <source>
        <dbReference type="Proteomes" id="UP000006327"/>
    </source>
</evidence>